<protein>
    <submittedName>
        <fullName evidence="7">RING-type domain-containing protein</fullName>
    </submittedName>
</protein>
<feature type="compositionally biased region" description="Low complexity" evidence="5">
    <location>
        <begin position="96"/>
        <end position="109"/>
    </location>
</feature>
<feature type="compositionally biased region" description="Polar residues" evidence="5">
    <location>
        <begin position="297"/>
        <end position="316"/>
    </location>
</feature>
<dbReference type="PANTHER" id="PTHR23041">
    <property type="entry name" value="RING FINGER DOMAIN-CONTAINING"/>
    <property type="match status" value="1"/>
</dbReference>
<organism evidence="7 8">
    <name type="scientific">Glossina brevipalpis</name>
    <dbReference type="NCBI Taxonomy" id="37001"/>
    <lineage>
        <taxon>Eukaryota</taxon>
        <taxon>Metazoa</taxon>
        <taxon>Ecdysozoa</taxon>
        <taxon>Arthropoda</taxon>
        <taxon>Hexapoda</taxon>
        <taxon>Insecta</taxon>
        <taxon>Pterygota</taxon>
        <taxon>Neoptera</taxon>
        <taxon>Endopterygota</taxon>
        <taxon>Diptera</taxon>
        <taxon>Brachycera</taxon>
        <taxon>Muscomorpha</taxon>
        <taxon>Hippoboscoidea</taxon>
        <taxon>Glossinidae</taxon>
        <taxon>Glossina</taxon>
    </lineage>
</organism>
<dbReference type="PROSITE" id="PS00518">
    <property type="entry name" value="ZF_RING_1"/>
    <property type="match status" value="1"/>
</dbReference>
<feature type="domain" description="RING-type" evidence="6">
    <location>
        <begin position="348"/>
        <end position="388"/>
    </location>
</feature>
<reference evidence="8" key="1">
    <citation type="submission" date="2014-03" db="EMBL/GenBank/DDBJ databases">
        <authorList>
            <person name="Aksoy S."/>
            <person name="Warren W."/>
            <person name="Wilson R.K."/>
        </authorList>
    </citation>
    <scope>NUCLEOTIDE SEQUENCE [LARGE SCALE GENOMIC DNA]</scope>
    <source>
        <strain evidence="8">IAEA</strain>
    </source>
</reference>
<dbReference type="InterPro" id="IPR017907">
    <property type="entry name" value="Znf_RING_CS"/>
</dbReference>
<dbReference type="InterPro" id="IPR013083">
    <property type="entry name" value="Znf_RING/FYVE/PHD"/>
</dbReference>
<dbReference type="VEuPathDB" id="VectorBase:GBRI021414"/>
<dbReference type="SMART" id="SM00184">
    <property type="entry name" value="RING"/>
    <property type="match status" value="1"/>
</dbReference>
<sequence>MSEGTKRNRTSQTPMSGINVKKFYDDLASNIQRTLNLPGVNHCLRFLRTSLTGLATSPSPSRSLSREELDNTAFNAIRTVSVPELYPFPQLLGTSPSRSFTSRSSPRSPIRALDRATGLHSSPNVSINRRIPRPNSHSEFEIETPRINRICGTPDHNLRSEGFFIGNSNATSSSLNTSYLMSPLSISSINSITDNSDRRHRKRTYSQANSDVTFIDLTQLQASEHLGSRSRRNMNDDIMPVGSHNNEIIDLTAPMTSEHRSVSQQVSMQVLSLDQSSSESSVACRNFNRQRRTQRFSPDNSSSSQQKIINHTSNTPKKALDKSSCDDYSLLASALSAEPPGTRAPFLCPICMESTLLREPTSTRCGHVFCQRCIRRAIEVSHKCPVCKSKEKRLRKHFAYDSKQYGLS</sequence>
<dbReference type="EnsemblMetazoa" id="GBRI021414-RA">
    <property type="protein sequence ID" value="GBRI021414-PA"/>
    <property type="gene ID" value="GBRI021414"/>
</dbReference>
<evidence type="ECO:0000313" key="8">
    <source>
        <dbReference type="Proteomes" id="UP000091820"/>
    </source>
</evidence>
<keyword evidence="1" id="KW-0479">Metal-binding</keyword>
<dbReference type="InterPro" id="IPR047134">
    <property type="entry name" value="RNF4"/>
</dbReference>
<accession>A0A1A9WIV9</accession>
<feature type="region of interest" description="Disordered" evidence="5">
    <location>
        <begin position="289"/>
        <end position="318"/>
    </location>
</feature>
<evidence type="ECO:0000256" key="3">
    <source>
        <dbReference type="ARBA" id="ARBA00022833"/>
    </source>
</evidence>
<dbReference type="Proteomes" id="UP000091820">
    <property type="component" value="Unassembled WGS sequence"/>
</dbReference>
<dbReference type="AlphaFoldDB" id="A0A1A9WIV9"/>
<dbReference type="PANTHER" id="PTHR23041:SF78">
    <property type="entry name" value="E3 UBIQUITIN-PROTEIN LIGASE RNF4"/>
    <property type="match status" value="1"/>
</dbReference>
<dbReference type="PROSITE" id="PS50089">
    <property type="entry name" value="ZF_RING_2"/>
    <property type="match status" value="1"/>
</dbReference>
<name>A0A1A9WIV9_9MUSC</name>
<dbReference type="Pfam" id="PF13923">
    <property type="entry name" value="zf-C3HC4_2"/>
    <property type="match status" value="1"/>
</dbReference>
<dbReference type="Gene3D" id="3.30.40.10">
    <property type="entry name" value="Zinc/RING finger domain, C3HC4 (zinc finger)"/>
    <property type="match status" value="1"/>
</dbReference>
<dbReference type="GO" id="GO:0008270">
    <property type="term" value="F:zinc ion binding"/>
    <property type="evidence" value="ECO:0007669"/>
    <property type="project" value="UniProtKB-KW"/>
</dbReference>
<feature type="region of interest" description="Disordered" evidence="5">
    <location>
        <begin position="96"/>
        <end position="138"/>
    </location>
</feature>
<proteinExistence type="predicted"/>
<keyword evidence="3" id="KW-0862">Zinc</keyword>
<evidence type="ECO:0000256" key="5">
    <source>
        <dbReference type="SAM" id="MobiDB-lite"/>
    </source>
</evidence>
<dbReference type="STRING" id="37001.A0A1A9WIV9"/>
<reference evidence="7" key="2">
    <citation type="submission" date="2020-05" db="UniProtKB">
        <authorList>
            <consortium name="EnsemblMetazoa"/>
        </authorList>
    </citation>
    <scope>IDENTIFICATION</scope>
    <source>
        <strain evidence="7">IAEA</strain>
    </source>
</reference>
<dbReference type="InterPro" id="IPR001841">
    <property type="entry name" value="Znf_RING"/>
</dbReference>
<dbReference type="GO" id="GO:0045944">
    <property type="term" value="P:positive regulation of transcription by RNA polymerase II"/>
    <property type="evidence" value="ECO:0007669"/>
    <property type="project" value="TreeGrafter"/>
</dbReference>
<dbReference type="SUPFAM" id="SSF57850">
    <property type="entry name" value="RING/U-box"/>
    <property type="match status" value="1"/>
</dbReference>
<evidence type="ECO:0000256" key="2">
    <source>
        <dbReference type="ARBA" id="ARBA00022771"/>
    </source>
</evidence>
<keyword evidence="8" id="KW-1185">Reference proteome</keyword>
<evidence type="ECO:0000256" key="1">
    <source>
        <dbReference type="ARBA" id="ARBA00022723"/>
    </source>
</evidence>
<evidence type="ECO:0000256" key="4">
    <source>
        <dbReference type="PROSITE-ProRule" id="PRU00175"/>
    </source>
</evidence>
<evidence type="ECO:0000313" key="7">
    <source>
        <dbReference type="EnsemblMetazoa" id="GBRI021414-PA"/>
    </source>
</evidence>
<keyword evidence="2 4" id="KW-0863">Zinc-finger</keyword>
<evidence type="ECO:0000259" key="6">
    <source>
        <dbReference type="PROSITE" id="PS50089"/>
    </source>
</evidence>